<dbReference type="PANTHER" id="PTHR16399:SF20">
    <property type="entry name" value="GASDERMIN-B"/>
    <property type="match status" value="1"/>
</dbReference>
<comment type="similarity">
    <text evidence="2">Belongs to the gasdermin family.</text>
</comment>
<dbReference type="GO" id="GO:0070273">
    <property type="term" value="F:phosphatidylinositol-4-phosphate binding"/>
    <property type="evidence" value="ECO:0007669"/>
    <property type="project" value="TreeGrafter"/>
</dbReference>
<dbReference type="GO" id="GO:0001786">
    <property type="term" value="F:phosphatidylserine binding"/>
    <property type="evidence" value="ECO:0007669"/>
    <property type="project" value="TreeGrafter"/>
</dbReference>
<dbReference type="GeneTree" id="ENSGT00950000183140"/>
<protein>
    <recommendedName>
        <fullName evidence="4">Gasdermin pore forming domain-containing protein</fullName>
    </recommendedName>
</protein>
<sequence length="390" mass="44267">MLAVFEKIARAVVQHMDAGGDMIAVRGLIDADRFHCFYLDILEMDKGEGLFDKLAPGLQEVKSQVMDSADSKGSLTVKLPKEKTLEVGITFSRFPEQGIELSKTRILQKFLDSLKNKKLKRKLPPTFQPIQAMREDLYLVTETLKTTKTVILKSEKQYIFGDPMKCFGLQYEHKHQTEVTITPEKVLGYRVKQLVFPNAESMGTLFFLSAEKDGGSSWLGKDGSHLEDFPSVKERMQDMVQVLQDPTEEGRKEVLSCFTKCLSKDEELQGLERRVRGPRKNWGREREEPVGRQPAIMGPVIFHCIYPAGVLIEEHTEAISDFLDDLMGEEGFGYFTVWCVSFQVEPILEQNWGEQPRDVDCDPEARTLCALYVVVSILLQLGEKPTSLFS</sequence>
<dbReference type="Ensembl" id="ENSBMST00010033998.1">
    <property type="protein sequence ID" value="ENSBMSP00010030918.1"/>
    <property type="gene ID" value="ENSBMSG00010022317.1"/>
</dbReference>
<reference evidence="5" key="1">
    <citation type="submission" date="2023-09" db="UniProtKB">
        <authorList>
            <consortium name="Ensembl"/>
        </authorList>
    </citation>
    <scope>IDENTIFICATION</scope>
</reference>
<evidence type="ECO:0000256" key="1">
    <source>
        <dbReference type="ARBA" id="ARBA00004308"/>
    </source>
</evidence>
<evidence type="ECO:0000256" key="2">
    <source>
        <dbReference type="ARBA" id="ARBA00009279"/>
    </source>
</evidence>
<keyword evidence="3" id="KW-0472">Membrane</keyword>
<evidence type="ECO:0000259" key="4">
    <source>
        <dbReference type="Pfam" id="PF04598"/>
    </source>
</evidence>
<dbReference type="GO" id="GO:0070269">
    <property type="term" value="P:pyroptotic inflammatory response"/>
    <property type="evidence" value="ECO:0007669"/>
    <property type="project" value="TreeGrafter"/>
</dbReference>
<dbReference type="InterPro" id="IPR007677">
    <property type="entry name" value="Gasdermin"/>
</dbReference>
<evidence type="ECO:0000313" key="5">
    <source>
        <dbReference type="Ensembl" id="ENSBMSP00010030918.1"/>
    </source>
</evidence>
<dbReference type="GO" id="GO:0042742">
    <property type="term" value="P:defense response to bacterium"/>
    <property type="evidence" value="ECO:0007669"/>
    <property type="project" value="TreeGrafter"/>
</dbReference>
<dbReference type="AlphaFoldDB" id="A0A8C0I6W9"/>
<dbReference type="PANTHER" id="PTHR16399">
    <property type="entry name" value="GASDERMIN"/>
    <property type="match status" value="1"/>
</dbReference>
<feature type="domain" description="Gasdermin pore forming" evidence="4">
    <location>
        <begin position="68"/>
        <end position="205"/>
    </location>
</feature>
<organism evidence="5">
    <name type="scientific">Balaenoptera musculus</name>
    <name type="common">Blue whale</name>
    <dbReference type="NCBI Taxonomy" id="9771"/>
    <lineage>
        <taxon>Eukaryota</taxon>
        <taxon>Metazoa</taxon>
        <taxon>Chordata</taxon>
        <taxon>Craniata</taxon>
        <taxon>Vertebrata</taxon>
        <taxon>Euteleostomi</taxon>
        <taxon>Mammalia</taxon>
        <taxon>Eutheria</taxon>
        <taxon>Laurasiatheria</taxon>
        <taxon>Artiodactyla</taxon>
        <taxon>Whippomorpha</taxon>
        <taxon>Cetacea</taxon>
        <taxon>Mysticeti</taxon>
        <taxon>Balaenopteridae</taxon>
        <taxon>Balaenoptera</taxon>
    </lineage>
</organism>
<evidence type="ECO:0000256" key="3">
    <source>
        <dbReference type="ARBA" id="ARBA00023136"/>
    </source>
</evidence>
<feature type="domain" description="Gasdermin pore forming" evidence="4">
    <location>
        <begin position="5"/>
        <end position="39"/>
    </location>
</feature>
<accession>A0A8C0I6W9</accession>
<name>A0A8C0I6W9_BALMU</name>
<dbReference type="OMA" id="FHCFYLV"/>
<dbReference type="GO" id="GO:0012505">
    <property type="term" value="C:endomembrane system"/>
    <property type="evidence" value="ECO:0007669"/>
    <property type="project" value="UniProtKB-SubCell"/>
</dbReference>
<dbReference type="GO" id="GO:0005546">
    <property type="term" value="F:phosphatidylinositol-4,5-bisphosphate binding"/>
    <property type="evidence" value="ECO:0007669"/>
    <property type="project" value="TreeGrafter"/>
</dbReference>
<dbReference type="Pfam" id="PF04598">
    <property type="entry name" value="Gasdermin"/>
    <property type="match status" value="2"/>
</dbReference>
<comment type="subcellular location">
    <subcellularLocation>
        <location evidence="1">Endomembrane system</location>
    </subcellularLocation>
</comment>
<dbReference type="InterPro" id="IPR040460">
    <property type="entry name" value="Gasdermin_pore"/>
</dbReference>
<proteinExistence type="inferred from homology"/>